<dbReference type="STRING" id="5539.A0A3E2HRH4"/>
<gene>
    <name evidence="3" type="ORF">B7463_g300</name>
</gene>
<evidence type="ECO:0000256" key="1">
    <source>
        <dbReference type="SAM" id="MobiDB-lite"/>
    </source>
</evidence>
<dbReference type="GO" id="GO:0006891">
    <property type="term" value="P:intra-Golgi vesicle-mediated transport"/>
    <property type="evidence" value="ECO:0007669"/>
    <property type="project" value="InterPro"/>
</dbReference>
<reference evidence="3 4" key="1">
    <citation type="submission" date="2018-05" db="EMBL/GenBank/DDBJ databases">
        <title>Draft genome sequence of Scytalidium lignicola DSM 105466, a ubiquitous saprotrophic fungus.</title>
        <authorList>
            <person name="Buettner E."/>
            <person name="Gebauer A.M."/>
            <person name="Hofrichter M."/>
            <person name="Liers C."/>
            <person name="Kellner H."/>
        </authorList>
    </citation>
    <scope>NUCLEOTIDE SEQUENCE [LARGE SCALE GENOMIC DNA]</scope>
    <source>
        <strain evidence="3 4">DSM 105466</strain>
    </source>
</reference>
<dbReference type="InterPro" id="IPR055420">
    <property type="entry name" value="IgD3_Trs65"/>
</dbReference>
<feature type="non-terminal residue" evidence="3">
    <location>
        <position position="595"/>
    </location>
</feature>
<evidence type="ECO:0000259" key="2">
    <source>
        <dbReference type="Pfam" id="PF12735"/>
    </source>
</evidence>
<feature type="compositionally biased region" description="Polar residues" evidence="1">
    <location>
        <begin position="397"/>
        <end position="415"/>
    </location>
</feature>
<keyword evidence="4" id="KW-1185">Reference proteome</keyword>
<dbReference type="GO" id="GO:1990071">
    <property type="term" value="C:TRAPPII protein complex"/>
    <property type="evidence" value="ECO:0007669"/>
    <property type="project" value="InterPro"/>
</dbReference>
<name>A0A3E2HRH4_SCYLI</name>
<comment type="caution">
    <text evidence="3">The sequence shown here is derived from an EMBL/GenBank/DDBJ whole genome shotgun (WGS) entry which is preliminary data.</text>
</comment>
<dbReference type="OrthoDB" id="5345392at2759"/>
<dbReference type="Pfam" id="PF12735">
    <property type="entry name" value="IgD3_Trs65"/>
    <property type="match status" value="1"/>
</dbReference>
<dbReference type="AlphaFoldDB" id="A0A3E2HRH4"/>
<evidence type="ECO:0000313" key="4">
    <source>
        <dbReference type="Proteomes" id="UP000258309"/>
    </source>
</evidence>
<sequence>MTESEEEARPRGSLEFAESAVLSTIVPLASNLNVEEALNSLVERLDESQDSLLASIPQRQALFFDETVNVYVVLQTPYFDERTLRSYLGRLIITLEAQVVNAQPENTEGPPSTETIYTGSAQDTEDPLIIVQGVEENNAEAKGGRILAVWNMSAFLVRPRLRLQNPSIVFSATASLKPADQVENRIIKEEYLPNQTPSGMNLLEAFGEDPALNGIVPRLSALRVSRVTPATQSAIDMMRPLKNISRQSIKVYPAINARVRYSRPNSIPSNLSVMALLDIDITQFANCEVILSEVKITMSGGKVESLDSVGELPLPMTCLPQDDITFLYLATPDDMDITNKSPIRRIDISIKAQVNIIPGDCQPKISMQWTTSLDFTPPVNPGYGTPTQPIKRAHRPSQLSITSPLEPTPSVSSLAVTRPDSLPSIEFTTRQERLSSVDFGVTMSFTAPPPNTLLYPGVPFVWSIFVVNRSDRPRKLAIFAIPKRRRTEARVTRPPSTGSHHRKHHDIADAVVDDNIVHAMQRSAAMDTTDVVCLSTDTRIGPLAPSACYEVELRFIATKVGILTLEAIRVVDLGTQEHLDIKDLPIIVISPPAIK</sequence>
<feature type="non-terminal residue" evidence="3">
    <location>
        <position position="1"/>
    </location>
</feature>
<dbReference type="PANTHER" id="PTHR28159:SF1">
    <property type="entry name" value="TRAFFICKING PROTEIN PARTICLE COMPLEX II-SPECIFIC SUBUNIT 65"/>
    <property type="match status" value="1"/>
</dbReference>
<evidence type="ECO:0000313" key="3">
    <source>
        <dbReference type="EMBL" id="RFU35964.1"/>
    </source>
</evidence>
<accession>A0A3E2HRH4</accession>
<dbReference type="PANTHER" id="PTHR28159">
    <property type="entry name" value="TRAFFICKING PROTEIN PARTICLE COMPLEX II-SPECIFIC SUBUNIT 65"/>
    <property type="match status" value="1"/>
</dbReference>
<proteinExistence type="predicted"/>
<dbReference type="GO" id="GO:0005802">
    <property type="term" value="C:trans-Golgi network"/>
    <property type="evidence" value="ECO:0007669"/>
    <property type="project" value="TreeGrafter"/>
</dbReference>
<dbReference type="OMA" id="IFSWTVY"/>
<organism evidence="3 4">
    <name type="scientific">Scytalidium lignicola</name>
    <name type="common">Hyphomycete</name>
    <dbReference type="NCBI Taxonomy" id="5539"/>
    <lineage>
        <taxon>Eukaryota</taxon>
        <taxon>Fungi</taxon>
        <taxon>Dikarya</taxon>
        <taxon>Ascomycota</taxon>
        <taxon>Pezizomycotina</taxon>
        <taxon>Leotiomycetes</taxon>
        <taxon>Leotiomycetes incertae sedis</taxon>
        <taxon>Scytalidium</taxon>
    </lineage>
</organism>
<dbReference type="EMBL" id="NCSJ02000003">
    <property type="protein sequence ID" value="RFU35964.1"/>
    <property type="molecule type" value="Genomic_DNA"/>
</dbReference>
<feature type="domain" description="Trafficking protein particle complex II-specific subunit 65 IgD3" evidence="2">
    <location>
        <begin position="418"/>
        <end position="589"/>
    </location>
</feature>
<protein>
    <recommendedName>
        <fullName evidence="2">Trafficking protein particle complex II-specific subunit 65 IgD3 domain-containing protein</fullName>
    </recommendedName>
</protein>
<dbReference type="InterPro" id="IPR024662">
    <property type="entry name" value="Trs65"/>
</dbReference>
<feature type="region of interest" description="Disordered" evidence="1">
    <location>
        <begin position="391"/>
        <end position="416"/>
    </location>
</feature>
<dbReference type="Proteomes" id="UP000258309">
    <property type="component" value="Unassembled WGS sequence"/>
</dbReference>